<dbReference type="RefSeq" id="WP_378257591.1">
    <property type="nucleotide sequence ID" value="NZ_JBHSJV010000001.1"/>
</dbReference>
<dbReference type="SUPFAM" id="SSF54001">
    <property type="entry name" value="Cysteine proteinases"/>
    <property type="match status" value="1"/>
</dbReference>
<feature type="transmembrane region" description="Helical" evidence="1">
    <location>
        <begin position="461"/>
        <end position="479"/>
    </location>
</feature>
<dbReference type="InterPro" id="IPR025840">
    <property type="entry name" value="7TM_transglut"/>
</dbReference>
<feature type="transmembrane region" description="Helical" evidence="1">
    <location>
        <begin position="424"/>
        <end position="441"/>
    </location>
</feature>
<proteinExistence type="predicted"/>
<gene>
    <name evidence="3" type="ORF">ACFSTE_06190</name>
</gene>
<reference evidence="4" key="1">
    <citation type="journal article" date="2019" name="Int. J. Syst. Evol. Microbiol.">
        <title>The Global Catalogue of Microorganisms (GCM) 10K type strain sequencing project: providing services to taxonomists for standard genome sequencing and annotation.</title>
        <authorList>
            <consortium name="The Broad Institute Genomics Platform"/>
            <consortium name="The Broad Institute Genome Sequencing Center for Infectious Disease"/>
            <person name="Wu L."/>
            <person name="Ma J."/>
        </authorList>
    </citation>
    <scope>NUCLEOTIDE SEQUENCE [LARGE SCALE GENOMIC DNA]</scope>
    <source>
        <strain evidence="4">KCTC 42423</strain>
    </source>
</reference>
<dbReference type="SMART" id="SM00460">
    <property type="entry name" value="TGc"/>
    <property type="match status" value="1"/>
</dbReference>
<keyword evidence="4" id="KW-1185">Reference proteome</keyword>
<feature type="transmembrane region" description="Helical" evidence="1">
    <location>
        <begin position="325"/>
        <end position="343"/>
    </location>
</feature>
<organism evidence="3 4">
    <name type="scientific">Aquimarina hainanensis</name>
    <dbReference type="NCBI Taxonomy" id="1578017"/>
    <lineage>
        <taxon>Bacteria</taxon>
        <taxon>Pseudomonadati</taxon>
        <taxon>Bacteroidota</taxon>
        <taxon>Flavobacteriia</taxon>
        <taxon>Flavobacteriales</taxon>
        <taxon>Flavobacteriaceae</taxon>
        <taxon>Aquimarina</taxon>
    </lineage>
</organism>
<comment type="caution">
    <text evidence="3">The sequence shown here is derived from an EMBL/GenBank/DDBJ whole genome shotgun (WGS) entry which is preliminary data.</text>
</comment>
<feature type="domain" description="Transglutaminase-like" evidence="2">
    <location>
        <begin position="194"/>
        <end position="255"/>
    </location>
</feature>
<evidence type="ECO:0000256" key="1">
    <source>
        <dbReference type="SAM" id="Phobius"/>
    </source>
</evidence>
<keyword evidence="1" id="KW-0812">Transmembrane</keyword>
<dbReference type="Pfam" id="PF01841">
    <property type="entry name" value="Transglut_core"/>
    <property type="match status" value="1"/>
</dbReference>
<dbReference type="Gene3D" id="3.10.620.30">
    <property type="match status" value="1"/>
</dbReference>
<dbReference type="EMBL" id="JBHULX010000004">
    <property type="protein sequence ID" value="MFD2590415.1"/>
    <property type="molecule type" value="Genomic_DNA"/>
</dbReference>
<feature type="transmembrane region" description="Helical" evidence="1">
    <location>
        <begin position="485"/>
        <end position="506"/>
    </location>
</feature>
<accession>A0ABW5N798</accession>
<evidence type="ECO:0000313" key="4">
    <source>
        <dbReference type="Proteomes" id="UP001597459"/>
    </source>
</evidence>
<feature type="transmembrane region" description="Helical" evidence="1">
    <location>
        <begin position="355"/>
        <end position="388"/>
    </location>
</feature>
<dbReference type="Pfam" id="PF14402">
    <property type="entry name" value="7TM_transglut"/>
    <property type="match status" value="1"/>
</dbReference>
<dbReference type="Proteomes" id="UP001597459">
    <property type="component" value="Unassembled WGS sequence"/>
</dbReference>
<evidence type="ECO:0000313" key="3">
    <source>
        <dbReference type="EMBL" id="MFD2590415.1"/>
    </source>
</evidence>
<dbReference type="PANTHER" id="PTHR33490">
    <property type="entry name" value="BLR5614 PROTEIN-RELATED"/>
    <property type="match status" value="1"/>
</dbReference>
<name>A0ABW5N798_9FLAO</name>
<feature type="transmembrane region" description="Helical" evidence="1">
    <location>
        <begin position="6"/>
        <end position="23"/>
    </location>
</feature>
<sequence length="520" mass="59210">MSFKTNIVLLMSILIVVVVSISFKLDPILKSYDAFNAEEVYTVTYDYFLKSSDANTYVKTYLPQTNDRQRISVENVSKDSTLVFSEITDYKGNNRGHWETELSDSYYSLNYEFTFEGKAKEFSIPANFSRDMSTDAEYLRPGKYIQSDDDRIKQLAIQLGSSAKNDKERISAYYEYVLSIPSAPIITLTDALTAIEQNRASCNGKSRLFVALCRSAGYAARIKGGIILQNVNKRVSHVWAELWINKEWVPFDALNNHYAYVPSNYLEIYNGDEFLITHTPRIQFDYEYQIKKVYQIPFFNMTSDELKSLTGFTLWSLIEGNAKQFPIHLLLLLPIGGLLVAFLKNIVGIKTFGVFLPVLIAFSLMKIGVFVGVLSLIALILCVGLVSYPFDRMGLLYTPKLVISLVIIVSIMIGAIYIGMKNEIPWLTTFATFPIIILTITSERFSRTIIEEGYRTAIDRLLQTLLATVICYVVVSRPWLPSVLIVFPELILLVIVASTCLGRYIGIRWVEFYRFRSILN</sequence>
<keyword evidence="1" id="KW-1133">Transmembrane helix</keyword>
<dbReference type="InterPro" id="IPR038765">
    <property type="entry name" value="Papain-like_cys_pep_sf"/>
</dbReference>
<keyword evidence="1" id="KW-0472">Membrane</keyword>
<protein>
    <submittedName>
        <fullName evidence="3">7TM domain-containing protein</fullName>
    </submittedName>
</protein>
<evidence type="ECO:0000259" key="2">
    <source>
        <dbReference type="SMART" id="SM00460"/>
    </source>
</evidence>
<feature type="transmembrane region" description="Helical" evidence="1">
    <location>
        <begin position="400"/>
        <end position="418"/>
    </location>
</feature>
<dbReference type="InterPro" id="IPR002931">
    <property type="entry name" value="Transglutaminase-like"/>
</dbReference>